<evidence type="ECO:0000313" key="3">
    <source>
        <dbReference type="Proteomes" id="UP001627154"/>
    </source>
</evidence>
<evidence type="ECO:0008006" key="4">
    <source>
        <dbReference type="Google" id="ProtNLM"/>
    </source>
</evidence>
<organism evidence="2 3">
    <name type="scientific">Trichogramma kaykai</name>
    <dbReference type="NCBI Taxonomy" id="54128"/>
    <lineage>
        <taxon>Eukaryota</taxon>
        <taxon>Metazoa</taxon>
        <taxon>Ecdysozoa</taxon>
        <taxon>Arthropoda</taxon>
        <taxon>Hexapoda</taxon>
        <taxon>Insecta</taxon>
        <taxon>Pterygota</taxon>
        <taxon>Neoptera</taxon>
        <taxon>Endopterygota</taxon>
        <taxon>Hymenoptera</taxon>
        <taxon>Apocrita</taxon>
        <taxon>Proctotrupomorpha</taxon>
        <taxon>Chalcidoidea</taxon>
        <taxon>Trichogrammatidae</taxon>
        <taxon>Trichogramma</taxon>
    </lineage>
</organism>
<keyword evidence="3" id="KW-1185">Reference proteome</keyword>
<dbReference type="EMBL" id="JBJJXI010000022">
    <property type="protein sequence ID" value="KAL3404853.1"/>
    <property type="molecule type" value="Genomic_DNA"/>
</dbReference>
<proteinExistence type="predicted"/>
<name>A0ABD2XIN0_9HYME</name>
<feature type="chain" id="PRO_5044795667" description="Secreted protein" evidence="1">
    <location>
        <begin position="26"/>
        <end position="173"/>
    </location>
</feature>
<keyword evidence="1" id="KW-0732">Signal</keyword>
<sequence>MYAAKAHRGLVLLLLLLLPLQEKTAKRTTFGRPRVVYIAREPCEYTASPASRSTLPHERTQTHVYIRTAVRSARSRSSEARHTDHLSYGRCVPNIVYTYPPTLQTRMSSTAAVAARRHTHRIDPGHFYEHDLVFFSRKFFSSRFDARTILRCTYNNNTRASRCLFGIPSRDDN</sequence>
<protein>
    <recommendedName>
        <fullName evidence="4">Secreted protein</fullName>
    </recommendedName>
</protein>
<gene>
    <name evidence="2" type="ORF">TKK_002515</name>
</gene>
<comment type="caution">
    <text evidence="2">The sequence shown here is derived from an EMBL/GenBank/DDBJ whole genome shotgun (WGS) entry which is preliminary data.</text>
</comment>
<reference evidence="2 3" key="1">
    <citation type="journal article" date="2024" name="bioRxiv">
        <title>A reference genome for Trichogramma kaykai: A tiny desert-dwelling parasitoid wasp with competing sex-ratio distorters.</title>
        <authorList>
            <person name="Culotta J."/>
            <person name="Lindsey A.R."/>
        </authorList>
    </citation>
    <scope>NUCLEOTIDE SEQUENCE [LARGE SCALE GENOMIC DNA]</scope>
    <source>
        <strain evidence="2 3">KSX58</strain>
    </source>
</reference>
<dbReference type="AlphaFoldDB" id="A0ABD2XIN0"/>
<evidence type="ECO:0000256" key="1">
    <source>
        <dbReference type="SAM" id="SignalP"/>
    </source>
</evidence>
<dbReference type="Proteomes" id="UP001627154">
    <property type="component" value="Unassembled WGS sequence"/>
</dbReference>
<accession>A0ABD2XIN0</accession>
<evidence type="ECO:0000313" key="2">
    <source>
        <dbReference type="EMBL" id="KAL3404853.1"/>
    </source>
</evidence>
<feature type="signal peptide" evidence="1">
    <location>
        <begin position="1"/>
        <end position="25"/>
    </location>
</feature>